<dbReference type="PROSITE" id="PS00369">
    <property type="entry name" value="PTS_HPR_HIS"/>
    <property type="match status" value="1"/>
</dbReference>
<evidence type="ECO:0000256" key="5">
    <source>
        <dbReference type="ARBA" id="ARBA00022597"/>
    </source>
</evidence>
<dbReference type="Proteomes" id="UP000244180">
    <property type="component" value="Unassembled WGS sequence"/>
</dbReference>
<dbReference type="InterPro" id="IPR000032">
    <property type="entry name" value="HPr-like"/>
</dbReference>
<dbReference type="EMBL" id="JAHHQF010000004">
    <property type="protein sequence ID" value="MBT9281082.1"/>
    <property type="molecule type" value="Genomic_DNA"/>
</dbReference>
<dbReference type="InterPro" id="IPR002114">
    <property type="entry name" value="PTS_HPr_Ser_P_site"/>
</dbReference>
<evidence type="ECO:0000259" key="7">
    <source>
        <dbReference type="PROSITE" id="PS51350"/>
    </source>
</evidence>
<keyword evidence="6" id="KW-0598">Phosphotransferase system</keyword>
<comment type="function">
    <text evidence="1">General (non sugar-specific) component of the phosphoenolpyruvate-dependent sugar phosphotransferase system (sugar PTS). This major carbohydrate active-transport system catalyzes the phosphorylation of incoming sugar substrates concomitantly with their translocation across the cell membrane. The phosphoryl group from phosphoenolpyruvate (PEP) is transferred to the phosphoryl carrier protein HPr by enzyme I. Phospho-HPr then transfers it to the PTS EIIA domain.</text>
</comment>
<dbReference type="PANTHER" id="PTHR33705:SF2">
    <property type="entry name" value="PHOSPHOCARRIER PROTEIN NPR"/>
    <property type="match status" value="1"/>
</dbReference>
<keyword evidence="5" id="KW-0762">Sugar transport</keyword>
<evidence type="ECO:0000256" key="4">
    <source>
        <dbReference type="ARBA" id="ARBA00022490"/>
    </source>
</evidence>
<dbReference type="InterPro" id="IPR001020">
    <property type="entry name" value="PTS_HPr_His_P_site"/>
</dbReference>
<name>A0A2T5GD41_HYDSH</name>
<dbReference type="GO" id="GO:0009401">
    <property type="term" value="P:phosphoenolpyruvate-dependent sugar phosphotransferase system"/>
    <property type="evidence" value="ECO:0007669"/>
    <property type="project" value="UniProtKB-KW"/>
</dbReference>
<organism evidence="9 10">
    <name type="scientific">Hydrogenibacillus schlegelii</name>
    <name type="common">Bacillus schlegelii</name>
    <dbReference type="NCBI Taxonomy" id="1484"/>
    <lineage>
        <taxon>Bacteria</taxon>
        <taxon>Bacillati</taxon>
        <taxon>Bacillota</taxon>
        <taxon>Bacilli</taxon>
        <taxon>Bacillales</taxon>
        <taxon>Bacillales Family X. Incertae Sedis</taxon>
        <taxon>Hydrogenibacillus</taxon>
    </lineage>
</organism>
<dbReference type="RefSeq" id="WP_272999770.1">
    <property type="nucleotide sequence ID" value="NZ_PEBV01000006.1"/>
</dbReference>
<comment type="caution">
    <text evidence="9">The sequence shown here is derived from an EMBL/GenBank/DDBJ whole genome shotgun (WGS) entry which is preliminary data.</text>
</comment>
<dbReference type="SUPFAM" id="SSF55594">
    <property type="entry name" value="HPr-like"/>
    <property type="match status" value="1"/>
</dbReference>
<reference evidence="8" key="2">
    <citation type="journal article" date="2021" name="Microbiology">
        <title>Metagenomic Analysis of the Microbial Community in the Underground Coal Fire Area (Kemerovo Region, Russia) Revealed Predominance of Thermophilic Members of the Phyla Deinococcus-thermus, Aquificae, and Firmicutes.</title>
        <authorList>
            <person name="Kadnikov V."/>
            <person name="Mardanov A.V."/>
            <person name="Beletsky A.V."/>
            <person name="Karnachuk O.V."/>
            <person name="Ravin N.V."/>
        </authorList>
    </citation>
    <scope>NUCLEOTIDE SEQUENCE</scope>
    <source>
        <strain evidence="8">RBS10-49</strain>
    </source>
</reference>
<dbReference type="PANTHER" id="PTHR33705">
    <property type="entry name" value="PHOSPHOCARRIER PROTEIN HPR"/>
    <property type="match status" value="1"/>
</dbReference>
<evidence type="ECO:0000313" key="10">
    <source>
        <dbReference type="Proteomes" id="UP000244180"/>
    </source>
</evidence>
<evidence type="ECO:0000256" key="2">
    <source>
        <dbReference type="ARBA" id="ARBA00004496"/>
    </source>
</evidence>
<accession>A0A2T5GD41</accession>
<dbReference type="Pfam" id="PF00381">
    <property type="entry name" value="PTS-HPr"/>
    <property type="match status" value="1"/>
</dbReference>
<gene>
    <name evidence="9" type="ORF">HSCHL_0743</name>
    <name evidence="8" type="ORF">KM312_00155</name>
</gene>
<dbReference type="NCBIfam" id="TIGR01003">
    <property type="entry name" value="PTS_HPr_family"/>
    <property type="match status" value="1"/>
</dbReference>
<evidence type="ECO:0000256" key="6">
    <source>
        <dbReference type="ARBA" id="ARBA00022683"/>
    </source>
</evidence>
<dbReference type="PROSITE" id="PS51350">
    <property type="entry name" value="PTS_HPR_DOM"/>
    <property type="match status" value="1"/>
</dbReference>
<reference evidence="9 10" key="1">
    <citation type="submission" date="2017-08" db="EMBL/GenBank/DDBJ databases">
        <title>Burning lignite coal seam in the remote Altai Mountains harbors a hydrogen-driven thermophilic microbial community.</title>
        <authorList>
            <person name="Kadnikov V.V."/>
            <person name="Mardanov A.V."/>
            <person name="Ivasenko D."/>
            <person name="Beletsky A.V."/>
            <person name="Karnachuk O.V."/>
            <person name="Ravin N.V."/>
        </authorList>
    </citation>
    <scope>NUCLEOTIDE SEQUENCE [LARGE SCALE GENOMIC DNA]</scope>
    <source>
        <strain evidence="9">AL33</strain>
    </source>
</reference>
<feature type="domain" description="HPr" evidence="7">
    <location>
        <begin position="1"/>
        <end position="87"/>
    </location>
</feature>
<dbReference type="CDD" id="cd00367">
    <property type="entry name" value="PTS-HPr_like"/>
    <property type="match status" value="1"/>
</dbReference>
<evidence type="ECO:0000256" key="3">
    <source>
        <dbReference type="ARBA" id="ARBA00020422"/>
    </source>
</evidence>
<evidence type="ECO:0000256" key="1">
    <source>
        <dbReference type="ARBA" id="ARBA00003681"/>
    </source>
</evidence>
<dbReference type="PROSITE" id="PS00589">
    <property type="entry name" value="PTS_HPR_SER"/>
    <property type="match status" value="1"/>
</dbReference>
<dbReference type="Proteomes" id="UP000748108">
    <property type="component" value="Unassembled WGS sequence"/>
</dbReference>
<proteinExistence type="predicted"/>
<dbReference type="InterPro" id="IPR050399">
    <property type="entry name" value="HPr"/>
</dbReference>
<dbReference type="InterPro" id="IPR035895">
    <property type="entry name" value="HPr-like_sf"/>
</dbReference>
<dbReference type="PRINTS" id="PR00107">
    <property type="entry name" value="PHOSPHOCPHPR"/>
</dbReference>
<evidence type="ECO:0000313" key="8">
    <source>
        <dbReference type="EMBL" id="MBT9281082.1"/>
    </source>
</evidence>
<sequence length="89" mass="9701">MIERIVAVRLPNGLHARPAAQFVQAANRFKSEVTLVKGERMANAKSIMGVIGLGVAPGETVTLRVDGSDEDEAMEVLVRLLTRVDEETR</sequence>
<evidence type="ECO:0000313" key="9">
    <source>
        <dbReference type="EMBL" id="PTQ54099.1"/>
    </source>
</evidence>
<comment type="subcellular location">
    <subcellularLocation>
        <location evidence="2">Cytoplasm</location>
    </subcellularLocation>
</comment>
<keyword evidence="4" id="KW-0963">Cytoplasm</keyword>
<keyword evidence="5" id="KW-0813">Transport</keyword>
<protein>
    <recommendedName>
        <fullName evidence="3">Phosphocarrier protein HPr</fullName>
    </recommendedName>
</protein>
<dbReference type="Gene3D" id="3.30.1340.10">
    <property type="entry name" value="HPr-like"/>
    <property type="match status" value="1"/>
</dbReference>
<dbReference type="AlphaFoldDB" id="A0A2T5GD41"/>
<dbReference type="EMBL" id="PEBV01000006">
    <property type="protein sequence ID" value="PTQ54099.1"/>
    <property type="molecule type" value="Genomic_DNA"/>
</dbReference>
<dbReference type="GO" id="GO:0005737">
    <property type="term" value="C:cytoplasm"/>
    <property type="evidence" value="ECO:0007669"/>
    <property type="project" value="UniProtKB-SubCell"/>
</dbReference>